<dbReference type="InterPro" id="IPR007472">
    <property type="entry name" value="N-end_Aminoacyl_Trfase_C"/>
</dbReference>
<dbReference type="RefSeq" id="WP_077806072.1">
    <property type="nucleotide sequence ID" value="NZ_BJXS01000008.1"/>
</dbReference>
<dbReference type="GO" id="GO:0004057">
    <property type="term" value="F:arginyl-tRNA--protein transferase activity"/>
    <property type="evidence" value="ECO:0007669"/>
    <property type="project" value="InterPro"/>
</dbReference>
<dbReference type="PANTHER" id="PTHR21367">
    <property type="entry name" value="ARGININE-TRNA-PROTEIN TRANSFERASE 1"/>
    <property type="match status" value="1"/>
</dbReference>
<reference evidence="2 3" key="1">
    <citation type="submission" date="2016-03" db="EMBL/GenBank/DDBJ databases">
        <title>Acetic acid bacteria sequencing.</title>
        <authorList>
            <person name="Brandt J."/>
            <person name="Jakob F."/>
            <person name="Vogel R.F."/>
        </authorList>
    </citation>
    <scope>NUCLEOTIDE SEQUENCE [LARGE SCALE GENOMIC DNA]</scope>
    <source>
        <strain evidence="2 3">NBRC 101099</strain>
    </source>
</reference>
<dbReference type="GO" id="GO:0005737">
    <property type="term" value="C:cytoplasm"/>
    <property type="evidence" value="ECO:0007669"/>
    <property type="project" value="UniProtKB-SubCell"/>
</dbReference>
<dbReference type="InterPro" id="IPR007471">
    <property type="entry name" value="N-end_Aminoacyl_Trfase_N"/>
</dbReference>
<dbReference type="Pfam" id="PF04376">
    <property type="entry name" value="ATE_N"/>
    <property type="match status" value="1"/>
</dbReference>
<dbReference type="Proteomes" id="UP000188604">
    <property type="component" value="Chromosome"/>
</dbReference>
<dbReference type="NCBIfam" id="NF002341">
    <property type="entry name" value="PRK01305.1-1"/>
    <property type="match status" value="1"/>
</dbReference>
<dbReference type="NCBIfam" id="NF002346">
    <property type="entry name" value="PRK01305.2-3"/>
    <property type="match status" value="1"/>
</dbReference>
<dbReference type="Pfam" id="PF04377">
    <property type="entry name" value="ATE_C"/>
    <property type="match status" value="1"/>
</dbReference>
<dbReference type="PANTHER" id="PTHR21367:SF1">
    <property type="entry name" value="ARGINYL-TRNA--PROTEIN TRANSFERASE 1"/>
    <property type="match status" value="1"/>
</dbReference>
<dbReference type="HAMAP" id="MF_00689">
    <property type="entry name" value="Bpt"/>
    <property type="match status" value="1"/>
</dbReference>
<keyword evidence="1" id="KW-0963">Cytoplasm</keyword>
<dbReference type="OrthoDB" id="9782022at2"/>
<protein>
    <recommendedName>
        <fullName evidence="1">Aspartate/glutamate leucyltransferase</fullName>
        <ecNumber evidence="1">2.3.2.29</ecNumber>
    </recommendedName>
</protein>
<dbReference type="InterPro" id="IPR017138">
    <property type="entry name" value="Asp_Glu_LeuTrfase"/>
</dbReference>
<dbReference type="InterPro" id="IPR030700">
    <property type="entry name" value="N-end_Aminoacyl_Trfase"/>
</dbReference>
<proteinExistence type="inferred from homology"/>
<name>A0A1U9KN27_9PROT</name>
<comment type="function">
    <text evidence="1">Functions in the N-end rule pathway of protein degradation where it conjugates Leu from its aminoacyl-tRNA to the N-termini of proteins containing an N-terminal aspartate or glutamate.</text>
</comment>
<dbReference type="GO" id="GO:0071596">
    <property type="term" value="P:ubiquitin-dependent protein catabolic process via the N-end rule pathway"/>
    <property type="evidence" value="ECO:0007669"/>
    <property type="project" value="InterPro"/>
</dbReference>
<accession>A0A1U9KN27</accession>
<dbReference type="GO" id="GO:0008914">
    <property type="term" value="F:leucyl-tRNA--protein transferase activity"/>
    <property type="evidence" value="ECO:0007669"/>
    <property type="project" value="UniProtKB-UniRule"/>
</dbReference>
<dbReference type="NCBIfam" id="NF002343">
    <property type="entry name" value="PRK01305.1-4"/>
    <property type="match status" value="1"/>
</dbReference>
<dbReference type="KEGG" id="nch:A0U93_03175"/>
<dbReference type="NCBIfam" id="NF002342">
    <property type="entry name" value="PRK01305.1-3"/>
    <property type="match status" value="1"/>
</dbReference>
<keyword evidence="3" id="KW-1185">Reference proteome</keyword>
<dbReference type="InterPro" id="IPR016181">
    <property type="entry name" value="Acyl_CoA_acyltransferase"/>
</dbReference>
<organism evidence="2 3">
    <name type="scientific">Neoasaia chiangmaiensis</name>
    <dbReference type="NCBI Taxonomy" id="320497"/>
    <lineage>
        <taxon>Bacteria</taxon>
        <taxon>Pseudomonadati</taxon>
        <taxon>Pseudomonadota</taxon>
        <taxon>Alphaproteobacteria</taxon>
        <taxon>Acetobacterales</taxon>
        <taxon>Acetobacteraceae</taxon>
        <taxon>Neoasaia</taxon>
    </lineage>
</organism>
<evidence type="ECO:0000313" key="3">
    <source>
        <dbReference type="Proteomes" id="UP000188604"/>
    </source>
</evidence>
<evidence type="ECO:0000256" key="1">
    <source>
        <dbReference type="HAMAP-Rule" id="MF_00689"/>
    </source>
</evidence>
<comment type="subcellular location">
    <subcellularLocation>
        <location evidence="1">Cytoplasm</location>
    </subcellularLocation>
</comment>
<dbReference type="AlphaFoldDB" id="A0A1U9KN27"/>
<evidence type="ECO:0000313" key="2">
    <source>
        <dbReference type="EMBL" id="AQS87100.1"/>
    </source>
</evidence>
<comment type="similarity">
    <text evidence="1">Belongs to the R-transferase family. Bpt subfamily.</text>
</comment>
<sequence length="249" mass="28392">MTVATTPRLFYTTTPSPCPYLPDRQERKVITELTGPDAGALHDRLSRAGFRRSHAIAYAPVCAGCHACIPIRIPVQRFTPDRTQRRVRRRLADITLMQIEPRATPEQYALFHAYQFNRHAMGDMAQMSFDEYRAMIEDSPVQTCLFEFRDRSDRLLCVSLVDKLSDGLSAVYTFFDTTDPSASLGTYSILSLIDESRARSLPYLYLGYWVKGSDKMAYKSRYHPAEIMTGGQWQPLDASTPIERSMPLF</sequence>
<keyword evidence="1" id="KW-0012">Acyltransferase</keyword>
<gene>
    <name evidence="1" type="primary">bpt</name>
    <name evidence="2" type="ORF">A0U93_03175</name>
</gene>
<dbReference type="SUPFAM" id="SSF55729">
    <property type="entry name" value="Acyl-CoA N-acyltransferases (Nat)"/>
    <property type="match status" value="1"/>
</dbReference>
<dbReference type="PIRSF" id="PIRSF037208">
    <property type="entry name" value="ATE_pro_prd"/>
    <property type="match status" value="1"/>
</dbReference>
<dbReference type="STRING" id="320497.A0U93_03175"/>
<keyword evidence="1 2" id="KW-0808">Transferase</keyword>
<dbReference type="EC" id="2.3.2.29" evidence="1"/>
<comment type="catalytic activity">
    <reaction evidence="1">
        <text>N-terminal L-glutamyl-[protein] + L-leucyl-tRNA(Leu) = N-terminal L-leucyl-L-glutamyl-[protein] + tRNA(Leu) + H(+)</text>
        <dbReference type="Rhea" id="RHEA:50412"/>
        <dbReference type="Rhea" id="RHEA-COMP:9613"/>
        <dbReference type="Rhea" id="RHEA-COMP:9622"/>
        <dbReference type="Rhea" id="RHEA-COMP:12664"/>
        <dbReference type="Rhea" id="RHEA-COMP:12668"/>
        <dbReference type="ChEBI" id="CHEBI:15378"/>
        <dbReference type="ChEBI" id="CHEBI:64721"/>
        <dbReference type="ChEBI" id="CHEBI:78442"/>
        <dbReference type="ChEBI" id="CHEBI:78494"/>
        <dbReference type="ChEBI" id="CHEBI:133041"/>
        <dbReference type="EC" id="2.3.2.29"/>
    </reaction>
</comment>
<dbReference type="EMBL" id="CP014691">
    <property type="protein sequence ID" value="AQS87100.1"/>
    <property type="molecule type" value="Genomic_DNA"/>
</dbReference>
<comment type="catalytic activity">
    <reaction evidence="1">
        <text>N-terminal L-aspartyl-[protein] + L-leucyl-tRNA(Leu) = N-terminal L-leucyl-L-aspartyl-[protein] + tRNA(Leu) + H(+)</text>
        <dbReference type="Rhea" id="RHEA:50420"/>
        <dbReference type="Rhea" id="RHEA-COMP:9613"/>
        <dbReference type="Rhea" id="RHEA-COMP:9622"/>
        <dbReference type="Rhea" id="RHEA-COMP:12669"/>
        <dbReference type="Rhea" id="RHEA-COMP:12674"/>
        <dbReference type="ChEBI" id="CHEBI:15378"/>
        <dbReference type="ChEBI" id="CHEBI:64720"/>
        <dbReference type="ChEBI" id="CHEBI:78442"/>
        <dbReference type="ChEBI" id="CHEBI:78494"/>
        <dbReference type="ChEBI" id="CHEBI:133042"/>
        <dbReference type="EC" id="2.3.2.29"/>
    </reaction>
</comment>